<dbReference type="AlphaFoldDB" id="A0AAD3NT01"/>
<reference evidence="1" key="1">
    <citation type="submission" date="2022-12" db="EMBL/GenBank/DDBJ databases">
        <title>Chromosome-Level Genome Assembly of Japanese Cedar (Cryptomeriajaponica D. Don).</title>
        <authorList>
            <person name="Fujino T."/>
            <person name="Yamaguchi K."/>
            <person name="Yokoyama T."/>
            <person name="Hamanaka T."/>
            <person name="Harazono Y."/>
            <person name="Kamada H."/>
            <person name="Kobayashi W."/>
            <person name="Ujino-Ihara T."/>
            <person name="Uchiyama K."/>
            <person name="Matsumoto A."/>
            <person name="Izuno A."/>
            <person name="Tsumura Y."/>
            <person name="Toyoda A."/>
            <person name="Shigenobu S."/>
            <person name="Moriguchi Y."/>
            <person name="Ueno S."/>
            <person name="Kasahara M."/>
        </authorList>
    </citation>
    <scope>NUCLEOTIDE SEQUENCE</scope>
</reference>
<evidence type="ECO:0000313" key="3">
    <source>
        <dbReference type="Proteomes" id="UP001234787"/>
    </source>
</evidence>
<dbReference type="EMBL" id="BSEH01000306">
    <property type="protein sequence ID" value="GLJ58243.1"/>
    <property type="molecule type" value="Genomic_DNA"/>
</dbReference>
<organism evidence="1 3">
    <name type="scientific">Cryptomeria japonica</name>
    <name type="common">Japanese cedar</name>
    <name type="synonym">Cupressus japonica</name>
    <dbReference type="NCBI Taxonomy" id="3369"/>
    <lineage>
        <taxon>Eukaryota</taxon>
        <taxon>Viridiplantae</taxon>
        <taxon>Streptophyta</taxon>
        <taxon>Embryophyta</taxon>
        <taxon>Tracheophyta</taxon>
        <taxon>Spermatophyta</taxon>
        <taxon>Pinopsida</taxon>
        <taxon>Pinidae</taxon>
        <taxon>Conifers II</taxon>
        <taxon>Cupressales</taxon>
        <taxon>Cupressaceae</taxon>
        <taxon>Cryptomeria</taxon>
    </lineage>
</organism>
<protein>
    <submittedName>
        <fullName evidence="1">Uncharacterized protein</fullName>
    </submittedName>
</protein>
<dbReference type="EMBL" id="BSEH01000411">
    <property type="protein sequence ID" value="GLJ58519.1"/>
    <property type="molecule type" value="Genomic_DNA"/>
</dbReference>
<name>A0AAD3NT01_CRYJA</name>
<accession>A0AAD3NT01</accession>
<comment type="caution">
    <text evidence="1">The sequence shown here is derived from an EMBL/GenBank/DDBJ whole genome shotgun (WGS) entry which is preliminary data.</text>
</comment>
<dbReference type="Proteomes" id="UP001234787">
    <property type="component" value="Unassembled WGS sequence"/>
</dbReference>
<evidence type="ECO:0000313" key="2">
    <source>
        <dbReference type="EMBL" id="GLJ58519.1"/>
    </source>
</evidence>
<gene>
    <name evidence="1" type="ORF">SUGI_1424800</name>
    <name evidence="2" type="ORF">SUGI_1455450</name>
</gene>
<keyword evidence="3" id="KW-1185">Reference proteome</keyword>
<evidence type="ECO:0000313" key="1">
    <source>
        <dbReference type="EMBL" id="GLJ58243.1"/>
    </source>
</evidence>
<proteinExistence type="predicted"/>
<sequence length="78" mass="8550">MERVGPYYSKGGYPTSMRGTDRVVVAASFPSIPARAAVLKGRVGPVGGYSLQSVGEEITDSYQMLRRGHPFTAWDRAW</sequence>